<dbReference type="InterPro" id="IPR023213">
    <property type="entry name" value="CAT-like_dom_sf"/>
</dbReference>
<evidence type="ECO:0000256" key="1">
    <source>
        <dbReference type="ARBA" id="ARBA00009861"/>
    </source>
</evidence>
<comment type="similarity">
    <text evidence="1">Belongs to the plant acyltransferase family.</text>
</comment>
<dbReference type="Pfam" id="PF02458">
    <property type="entry name" value="Transferase"/>
    <property type="match status" value="1"/>
</dbReference>
<reference evidence="4" key="1">
    <citation type="submission" date="2019-10" db="EMBL/GenBank/DDBJ databases">
        <authorList>
            <person name="Zhang R."/>
            <person name="Pan Y."/>
            <person name="Wang J."/>
            <person name="Ma R."/>
            <person name="Yu S."/>
        </authorList>
    </citation>
    <scope>NUCLEOTIDE SEQUENCE</scope>
    <source>
        <strain evidence="4">LA-IB0</strain>
        <tissue evidence="4">Leaf</tissue>
    </source>
</reference>
<keyword evidence="2" id="KW-0808">Transferase</keyword>
<dbReference type="AlphaFoldDB" id="A0AAV6WG23"/>
<evidence type="ECO:0000256" key="2">
    <source>
        <dbReference type="ARBA" id="ARBA00022679"/>
    </source>
</evidence>
<sequence>MSRVWTGERPPSRAAVVSALLTQALMCADRNKHGKTRSSIIGQAVNVRERTVPPLSKYACGAWYSVSYVESTADECLVLENDFPGMVLKMRDVSMQGIKDCERYYLIKSLDDGFWLIEKTKACSPDVKSICVTDWSKFGDYELDFGFGKPIWVSLVDVPLQDYIILMNTKDYDGIEAWVYLHESDMPYFQQDERLIMLTTH</sequence>
<dbReference type="Proteomes" id="UP000826271">
    <property type="component" value="Unassembled WGS sequence"/>
</dbReference>
<dbReference type="PANTHER" id="PTHR31623">
    <property type="entry name" value="F21J9.9"/>
    <property type="match status" value="1"/>
</dbReference>
<accession>A0AAV6WG23</accession>
<dbReference type="GO" id="GO:0016746">
    <property type="term" value="F:acyltransferase activity"/>
    <property type="evidence" value="ECO:0007669"/>
    <property type="project" value="UniProtKB-KW"/>
</dbReference>
<evidence type="ECO:0000256" key="3">
    <source>
        <dbReference type="ARBA" id="ARBA00023315"/>
    </source>
</evidence>
<evidence type="ECO:0000313" key="4">
    <source>
        <dbReference type="EMBL" id="KAG8369471.1"/>
    </source>
</evidence>
<keyword evidence="3" id="KW-0012">Acyltransferase</keyword>
<protein>
    <submittedName>
        <fullName evidence="4">Uncharacterized protein</fullName>
    </submittedName>
</protein>
<keyword evidence="5" id="KW-1185">Reference proteome</keyword>
<gene>
    <name evidence="4" type="ORF">BUALT_Bualt14G0017100</name>
</gene>
<dbReference type="PANTHER" id="PTHR31623:SF124">
    <property type="entry name" value="VINORINE SYNTHASE-RELATED"/>
    <property type="match status" value="1"/>
</dbReference>
<evidence type="ECO:0000313" key="5">
    <source>
        <dbReference type="Proteomes" id="UP000826271"/>
    </source>
</evidence>
<dbReference type="EMBL" id="WHWC01000014">
    <property type="protein sequence ID" value="KAG8369471.1"/>
    <property type="molecule type" value="Genomic_DNA"/>
</dbReference>
<name>A0AAV6WG23_9LAMI</name>
<organism evidence="4 5">
    <name type="scientific">Buddleja alternifolia</name>
    <dbReference type="NCBI Taxonomy" id="168488"/>
    <lineage>
        <taxon>Eukaryota</taxon>
        <taxon>Viridiplantae</taxon>
        <taxon>Streptophyta</taxon>
        <taxon>Embryophyta</taxon>
        <taxon>Tracheophyta</taxon>
        <taxon>Spermatophyta</taxon>
        <taxon>Magnoliopsida</taxon>
        <taxon>eudicotyledons</taxon>
        <taxon>Gunneridae</taxon>
        <taxon>Pentapetalae</taxon>
        <taxon>asterids</taxon>
        <taxon>lamiids</taxon>
        <taxon>Lamiales</taxon>
        <taxon>Scrophulariaceae</taxon>
        <taxon>Buddlejeae</taxon>
        <taxon>Buddleja</taxon>
    </lineage>
</organism>
<comment type="caution">
    <text evidence="4">The sequence shown here is derived from an EMBL/GenBank/DDBJ whole genome shotgun (WGS) entry which is preliminary data.</text>
</comment>
<proteinExistence type="inferred from homology"/>
<dbReference type="Gene3D" id="3.30.559.10">
    <property type="entry name" value="Chloramphenicol acetyltransferase-like domain"/>
    <property type="match status" value="1"/>
</dbReference>